<evidence type="ECO:0000259" key="1">
    <source>
        <dbReference type="Pfam" id="PF01979"/>
    </source>
</evidence>
<sequence>MAGRWSAAQADVKSAAMTTRRSGFVGWSVLALGWAALFASGVGCRTLPGATTDIARGEPAIALVGGTIHPAPGAASIADGVVLITGGRISAVGPRDSVSLPEGTRVVDVTGHTVLPGFWSSHVHFTAPVWEQAATMPAAQLERQLQDFLLRYGFVRAYDLGSAPGVLEAIQRRIQSGEVRGPGLLGAGGGLVPLHGAPVYLPPGTLPEATTPEVTRAVVQQALDAQGKDAIKLFTVSVTRQRPFPVMAGDSIRVATQEAHARGKPVFAHPTNVSGVTAAVEGGVDVLAHTVSSAEEIPEALQQRIIAERVALIPTLSLWEPEFKRAGAPEDVIARQVAASQKQLARHVALGGRVLFGTDAGYEPDVSPLREYVLMKEAGMDFHRILASLTTEPAAQFHQAERFGRLAPGLDGDVVVVQGDPTREIEALSRVRLTLRQGHIVFQAE</sequence>
<dbReference type="InterPro" id="IPR006680">
    <property type="entry name" value="Amidohydro-rel"/>
</dbReference>
<keyword evidence="3" id="KW-1185">Reference proteome</keyword>
<evidence type="ECO:0000313" key="2">
    <source>
        <dbReference type="EMBL" id="AGC43348.1"/>
    </source>
</evidence>
<dbReference type="eggNOG" id="COG1228">
    <property type="taxonomic scope" value="Bacteria"/>
</dbReference>
<evidence type="ECO:0000313" key="3">
    <source>
        <dbReference type="Proteomes" id="UP000011131"/>
    </source>
</evidence>
<dbReference type="HOGENOM" id="CLU_023620_4_2_7"/>
<name>L7U5F5_MYXSD</name>
<dbReference type="SUPFAM" id="SSF51556">
    <property type="entry name" value="Metallo-dependent hydrolases"/>
    <property type="match status" value="1"/>
</dbReference>
<dbReference type="EMBL" id="CP004025">
    <property type="protein sequence ID" value="AGC43348.1"/>
    <property type="molecule type" value="Genomic_DNA"/>
</dbReference>
<dbReference type="STRING" id="1278073.MYSTI_02019"/>
<reference evidence="2 3" key="1">
    <citation type="journal article" date="2013" name="Genome Announc.">
        <title>Complete genome sequence of Myxococcus stipitatus strain DSM 14675, a fruiting myxobacterium.</title>
        <authorList>
            <person name="Huntley S."/>
            <person name="Kneip S."/>
            <person name="Treuner-Lange A."/>
            <person name="Sogaard-Andersen L."/>
        </authorList>
    </citation>
    <scope>NUCLEOTIDE SEQUENCE [LARGE SCALE GENOMIC DNA]</scope>
    <source>
        <strain evidence="3">DSM 14675 / JCM 12634 / Mx s8</strain>
    </source>
</reference>
<dbReference type="InterPro" id="IPR032466">
    <property type="entry name" value="Metal_Hydrolase"/>
</dbReference>
<dbReference type="PANTHER" id="PTHR43135">
    <property type="entry name" value="ALPHA-D-RIBOSE 1-METHYLPHOSPHONATE 5-TRIPHOSPHATE DIPHOSPHATASE"/>
    <property type="match status" value="1"/>
</dbReference>
<gene>
    <name evidence="2" type="ordered locus">MYSTI_02019</name>
</gene>
<dbReference type="InterPro" id="IPR051781">
    <property type="entry name" value="Metallo-dep_Hydrolase"/>
</dbReference>
<accession>L7U5F5</accession>
<keyword evidence="2" id="KW-0378">Hydrolase</keyword>
<dbReference type="Gene3D" id="3.20.20.140">
    <property type="entry name" value="Metal-dependent hydrolases"/>
    <property type="match status" value="1"/>
</dbReference>
<proteinExistence type="predicted"/>
<protein>
    <submittedName>
        <fullName evidence="2">Amidohydrolase</fullName>
    </submittedName>
</protein>
<dbReference type="SUPFAM" id="SSF51338">
    <property type="entry name" value="Composite domain of metallo-dependent hydrolases"/>
    <property type="match status" value="1"/>
</dbReference>
<dbReference type="Pfam" id="PF01979">
    <property type="entry name" value="Amidohydro_1"/>
    <property type="match status" value="1"/>
</dbReference>
<dbReference type="Gene3D" id="2.30.40.10">
    <property type="entry name" value="Urease, subunit C, domain 1"/>
    <property type="match status" value="1"/>
</dbReference>
<organism evidence="2 3">
    <name type="scientific">Myxococcus stipitatus (strain DSM 14675 / JCM 12634 / Mx s8)</name>
    <dbReference type="NCBI Taxonomy" id="1278073"/>
    <lineage>
        <taxon>Bacteria</taxon>
        <taxon>Pseudomonadati</taxon>
        <taxon>Myxococcota</taxon>
        <taxon>Myxococcia</taxon>
        <taxon>Myxococcales</taxon>
        <taxon>Cystobacterineae</taxon>
        <taxon>Myxococcaceae</taxon>
        <taxon>Myxococcus</taxon>
    </lineage>
</organism>
<dbReference type="KEGG" id="msd:MYSTI_02019"/>
<dbReference type="Proteomes" id="UP000011131">
    <property type="component" value="Chromosome"/>
</dbReference>
<dbReference type="PANTHER" id="PTHR43135:SF3">
    <property type="entry name" value="ALPHA-D-RIBOSE 1-METHYLPHOSPHONATE 5-TRIPHOSPHATE DIPHOSPHATASE"/>
    <property type="match status" value="1"/>
</dbReference>
<dbReference type="InterPro" id="IPR011059">
    <property type="entry name" value="Metal-dep_hydrolase_composite"/>
</dbReference>
<dbReference type="PATRIC" id="fig|1278073.3.peg.2056"/>
<dbReference type="AlphaFoldDB" id="L7U5F5"/>
<feature type="domain" description="Amidohydrolase-related" evidence="1">
    <location>
        <begin position="113"/>
        <end position="441"/>
    </location>
</feature>
<dbReference type="GO" id="GO:0016810">
    <property type="term" value="F:hydrolase activity, acting on carbon-nitrogen (but not peptide) bonds"/>
    <property type="evidence" value="ECO:0007669"/>
    <property type="project" value="InterPro"/>
</dbReference>